<evidence type="ECO:0000256" key="1">
    <source>
        <dbReference type="ARBA" id="ARBA00022801"/>
    </source>
</evidence>
<dbReference type="Proteomes" id="UP000322530">
    <property type="component" value="Unassembled WGS sequence"/>
</dbReference>
<keyword evidence="1" id="KW-0378">Hydrolase</keyword>
<dbReference type="SUPFAM" id="SSF53474">
    <property type="entry name" value="alpha/beta-Hydrolases"/>
    <property type="match status" value="1"/>
</dbReference>
<dbReference type="Gene3D" id="3.40.50.1820">
    <property type="entry name" value="alpha/beta hydrolase"/>
    <property type="match status" value="1"/>
</dbReference>
<dbReference type="RefSeq" id="WP_149400042.1">
    <property type="nucleotide sequence ID" value="NZ_BIXY01000004.1"/>
</dbReference>
<evidence type="ECO:0000256" key="3">
    <source>
        <dbReference type="SAM" id="MobiDB-lite"/>
    </source>
</evidence>
<keyword evidence="6" id="KW-1185">Reference proteome</keyword>
<dbReference type="InterPro" id="IPR011042">
    <property type="entry name" value="6-blade_b-propeller_TolB-like"/>
</dbReference>
<accession>A0A5A5T7T0</accession>
<name>A0A5A5T7T0_9CHLR</name>
<dbReference type="InterPro" id="IPR001375">
    <property type="entry name" value="Peptidase_S9_cat"/>
</dbReference>
<keyword evidence="2" id="KW-0645">Protease</keyword>
<dbReference type="PANTHER" id="PTHR42776">
    <property type="entry name" value="SERINE PEPTIDASE S9 FAMILY MEMBER"/>
    <property type="match status" value="1"/>
</dbReference>
<feature type="domain" description="Peptidase S9 prolyl oligopeptidase catalytic" evidence="4">
    <location>
        <begin position="449"/>
        <end position="656"/>
    </location>
</feature>
<evidence type="ECO:0000313" key="6">
    <source>
        <dbReference type="Proteomes" id="UP000322530"/>
    </source>
</evidence>
<evidence type="ECO:0000259" key="4">
    <source>
        <dbReference type="Pfam" id="PF00326"/>
    </source>
</evidence>
<dbReference type="InterPro" id="IPR011659">
    <property type="entry name" value="WD40"/>
</dbReference>
<keyword evidence="2" id="KW-0720">Serine protease</keyword>
<dbReference type="Pfam" id="PF00326">
    <property type="entry name" value="Peptidase_S9"/>
    <property type="match status" value="1"/>
</dbReference>
<dbReference type="AlphaFoldDB" id="A0A5A5T7T0"/>
<evidence type="ECO:0000256" key="2">
    <source>
        <dbReference type="ARBA" id="ARBA00022825"/>
    </source>
</evidence>
<dbReference type="OrthoDB" id="108903at2"/>
<dbReference type="GO" id="GO:0006508">
    <property type="term" value="P:proteolysis"/>
    <property type="evidence" value="ECO:0007669"/>
    <property type="project" value="InterPro"/>
</dbReference>
<dbReference type="InterPro" id="IPR029058">
    <property type="entry name" value="AB_hydrolase_fold"/>
</dbReference>
<reference evidence="5 6" key="1">
    <citation type="submission" date="2019-01" db="EMBL/GenBank/DDBJ databases">
        <title>Draft genome sequence of Dictyobacter sp. Uno17.</title>
        <authorList>
            <person name="Wang C.M."/>
            <person name="Zheng Y."/>
            <person name="Sakai Y."/>
            <person name="Abe K."/>
            <person name="Yokota A."/>
            <person name="Yabe S."/>
        </authorList>
    </citation>
    <scope>NUCLEOTIDE SEQUENCE [LARGE SCALE GENOMIC DNA]</scope>
    <source>
        <strain evidence="5 6">Uno17</strain>
    </source>
</reference>
<dbReference type="EMBL" id="BIXY01000004">
    <property type="protein sequence ID" value="GCF06994.1"/>
    <property type="molecule type" value="Genomic_DNA"/>
</dbReference>
<organism evidence="5 6">
    <name type="scientific">Dictyobacter arantiisoli</name>
    <dbReference type="NCBI Taxonomy" id="2014874"/>
    <lineage>
        <taxon>Bacteria</taxon>
        <taxon>Bacillati</taxon>
        <taxon>Chloroflexota</taxon>
        <taxon>Ktedonobacteria</taxon>
        <taxon>Ktedonobacterales</taxon>
        <taxon>Dictyobacteraceae</taxon>
        <taxon>Dictyobacter</taxon>
    </lineage>
</organism>
<protein>
    <submittedName>
        <fullName evidence="5">Peptidase</fullName>
    </submittedName>
</protein>
<evidence type="ECO:0000313" key="5">
    <source>
        <dbReference type="EMBL" id="GCF06994.1"/>
    </source>
</evidence>
<sequence length="656" mass="73579">MSIPVSQINSNDAQLAAPRRAVTPESVFNVRVASQAEVSPDGKQIVFLVGEWLPDQTKRRNRLWITDTANNDPHPLTRGKRRDQAPAWSPDSRSIAFASTIDSDQSDPHAQLYVQDVSTGDERLLCSMPNGIHTVSWSPDGKRIAFCSLEGEEPAQDPRHQYANQGRHKRLWTMRIDGDIPEAVTPDGLSIWHYVWSPNSKQFAVYYANGPEETDWYRGQIGLVAANGGSIRQVNRLTRQAFALTWSPDSTQLAYVSGEWSDPDRGGGDIYIHSFATNQTRHMTPDLNWSPTWLRWYPDGQQILCAGWKGLTTRIATLDAQTGTMKTLSDDFLIGDRGYPHLSTSTDMQHIAATHSHQHPHDVWLGKLAFENNQAVTLDWQRITRLNPLAEETFALNNTEHIRYKSVDGWMIEALVTWPKHEKNAPLPPLVVHVHGGPSGVWLDDWESYHAQILAAAGFAVLRPNIRGSMGGGVAFADAVIGDMGGKDLQDVLKGVDYLVERKLVDAERIGIMGWSYGGFMTAWTVTQTTRFKAAVMDAGISDYHSFHAQTNIQDWDMRFLGKVGAPISPLTHPETYRERSPITYARHVATPTLIVHGENDACVPLNQAYAFYRALSELGVPVELVTYPREGHGLTERQHNLDYVQRTIEWFQSYL</sequence>
<dbReference type="PANTHER" id="PTHR42776:SF27">
    <property type="entry name" value="DIPEPTIDYL PEPTIDASE FAMILY MEMBER 6"/>
    <property type="match status" value="1"/>
</dbReference>
<dbReference type="SUPFAM" id="SSF82171">
    <property type="entry name" value="DPP6 N-terminal domain-like"/>
    <property type="match status" value="1"/>
</dbReference>
<dbReference type="Gene3D" id="2.120.10.30">
    <property type="entry name" value="TolB, C-terminal domain"/>
    <property type="match status" value="2"/>
</dbReference>
<gene>
    <name evidence="5" type="ORF">KDI_05580</name>
</gene>
<proteinExistence type="predicted"/>
<dbReference type="GO" id="GO:0004252">
    <property type="term" value="F:serine-type endopeptidase activity"/>
    <property type="evidence" value="ECO:0007669"/>
    <property type="project" value="TreeGrafter"/>
</dbReference>
<feature type="region of interest" description="Disordered" evidence="3">
    <location>
        <begin position="65"/>
        <end position="91"/>
    </location>
</feature>
<dbReference type="Pfam" id="PF07676">
    <property type="entry name" value="PD40"/>
    <property type="match status" value="3"/>
</dbReference>
<comment type="caution">
    <text evidence="5">The sequence shown here is derived from an EMBL/GenBank/DDBJ whole genome shotgun (WGS) entry which is preliminary data.</text>
</comment>